<dbReference type="GO" id="GO:0016747">
    <property type="term" value="F:acyltransferase activity, transferring groups other than amino-acyl groups"/>
    <property type="evidence" value="ECO:0007669"/>
    <property type="project" value="InterPro"/>
</dbReference>
<dbReference type="GO" id="GO:0006869">
    <property type="term" value="P:lipid transport"/>
    <property type="evidence" value="ECO:0007669"/>
    <property type="project" value="UniProtKB-KW"/>
</dbReference>
<evidence type="ECO:0000256" key="1">
    <source>
        <dbReference type="ARBA" id="ARBA00012352"/>
    </source>
</evidence>
<keyword evidence="11" id="KW-1185">Reference proteome</keyword>
<gene>
    <name evidence="10" type="primary">Mo02934</name>
    <name evidence="10" type="ORF">E5Q_02934</name>
</gene>
<dbReference type="NCBIfam" id="NF006102">
    <property type="entry name" value="PRK08256.1"/>
    <property type="match status" value="1"/>
</dbReference>
<dbReference type="PANTHER" id="PTHR42870:SF1">
    <property type="entry name" value="NON-SPECIFIC LIPID-TRANSFER PROTEIN-LIKE 2"/>
    <property type="match status" value="1"/>
</dbReference>
<protein>
    <recommendedName>
        <fullName evidence="1">propanoyl-CoA C-acyltransferase</fullName>
        <ecNumber evidence="1">2.3.1.176</ecNumber>
    </recommendedName>
    <alternativeName>
        <fullName evidence="6">Propanoyl-CoA C-acyltransferase</fullName>
    </alternativeName>
</protein>
<dbReference type="OrthoDB" id="542135at2759"/>
<dbReference type="InterPro" id="IPR020616">
    <property type="entry name" value="Thiolase_N"/>
</dbReference>
<dbReference type="Pfam" id="PF00108">
    <property type="entry name" value="Thiolase_N"/>
    <property type="match status" value="1"/>
</dbReference>
<dbReference type="InterPro" id="IPR016039">
    <property type="entry name" value="Thiolase-like"/>
</dbReference>
<evidence type="ECO:0000259" key="8">
    <source>
        <dbReference type="Pfam" id="PF00108"/>
    </source>
</evidence>
<evidence type="ECO:0000259" key="9">
    <source>
        <dbReference type="Pfam" id="PF22691"/>
    </source>
</evidence>
<dbReference type="PANTHER" id="PTHR42870">
    <property type="entry name" value="ACETYL-COA C-ACETYLTRANSFERASE"/>
    <property type="match status" value="1"/>
</dbReference>
<evidence type="ECO:0000256" key="6">
    <source>
        <dbReference type="ARBA" id="ARBA00032316"/>
    </source>
</evidence>
<keyword evidence="4" id="KW-0445">Lipid transport</keyword>
<name>G7E0A9_MIXOS</name>
<dbReference type="PROSITE" id="PS00737">
    <property type="entry name" value="THIOLASE_2"/>
    <property type="match status" value="1"/>
</dbReference>
<evidence type="ECO:0000256" key="2">
    <source>
        <dbReference type="ARBA" id="ARBA00022448"/>
    </source>
</evidence>
<keyword evidence="5" id="KW-0446">Lipid-binding</keyword>
<dbReference type="InterPro" id="IPR002155">
    <property type="entry name" value="Thiolase"/>
</dbReference>
<comment type="caution">
    <text evidence="10">The sequence shown here is derived from an EMBL/GenBank/DDBJ whole genome shotgun (WGS) entry which is preliminary data.</text>
</comment>
<dbReference type="STRING" id="764103.G7E0A9"/>
<evidence type="ECO:0000256" key="3">
    <source>
        <dbReference type="ARBA" id="ARBA00022679"/>
    </source>
</evidence>
<sequence>MPQKAYVVGVGMTAFEKPRGRVDYPELAVEAGTKALIDAGITYDEVQSAYAGYCYGDSTCGQRALYGLGMTSIPIFNVNNNCSTGSSAFLLATQAVQHGMVECSMAIGFEKMAAGSLSATFEDRTNPLEKTIELMGDVVGISAGPFAAQIFGNGGQEYCEKYGATWEHIGKIAAKSHKHSTKNPYSQFQNNMTLDQVMKDKPVTEQLTRGMCCPTSDGGACAIVTSEAFVKKHNLQNQAIEIAASVMATDSPRLFDDRSCIELAGSDMTRRAAQEAYKIAGVGPEDISVIELHDCFAANELLVYDGLGLCKPGEAHKIVENDDNTYGGKWVINPSGGLLSKGHPLGATGLGMIFYLTNQLRGWGGDMQVPEVVPGKSGREAYCLAHNLGLGGAAVVTILKRPASYKVGGKDGRDRMGYNHGAECRPVTQQDIDRAKSQKSYSPYARANL</sequence>
<evidence type="ECO:0000313" key="10">
    <source>
        <dbReference type="EMBL" id="GAA96269.1"/>
    </source>
</evidence>
<accession>G7E0A9</accession>
<reference evidence="10 11" key="2">
    <citation type="journal article" date="2012" name="Open Biol.">
        <title>Characteristics of nucleosomes and linker DNA regions on the genome of the basidiomycete Mixia osmundae revealed by mono- and dinucleosome mapping.</title>
        <authorList>
            <person name="Nishida H."/>
            <person name="Kondo S."/>
            <person name="Matsumoto T."/>
            <person name="Suzuki Y."/>
            <person name="Yoshikawa H."/>
            <person name="Taylor T.D."/>
            <person name="Sugiyama J."/>
        </authorList>
    </citation>
    <scope>NUCLEOTIDE SEQUENCE [LARGE SCALE GENOMIC DNA]</scope>
    <source>
        <strain evidence="11">CBS 9802 / IAM 14324 / JCM 22182 / KY 12970</strain>
    </source>
</reference>
<dbReference type="EC" id="2.3.1.176" evidence="1"/>
<dbReference type="EMBL" id="BABT02000076">
    <property type="protein sequence ID" value="GAA96269.1"/>
    <property type="molecule type" value="Genomic_DNA"/>
</dbReference>
<dbReference type="PIRSF" id="PIRSF000429">
    <property type="entry name" value="Ac-CoA_Ac_transf"/>
    <property type="match status" value="1"/>
</dbReference>
<dbReference type="Pfam" id="PF22691">
    <property type="entry name" value="Thiolase_C_1"/>
    <property type="match status" value="1"/>
</dbReference>
<dbReference type="InterPro" id="IPR020613">
    <property type="entry name" value="Thiolase_CS"/>
</dbReference>
<proteinExistence type="predicted"/>
<keyword evidence="3" id="KW-0808">Transferase</keyword>
<dbReference type="RefSeq" id="XP_014570884.1">
    <property type="nucleotide sequence ID" value="XM_014715398.1"/>
</dbReference>
<feature type="domain" description="Thiolase N-terminal" evidence="8">
    <location>
        <begin position="6"/>
        <end position="206"/>
    </location>
</feature>
<evidence type="ECO:0000313" key="11">
    <source>
        <dbReference type="Proteomes" id="UP000009131"/>
    </source>
</evidence>
<dbReference type="CDD" id="cd00829">
    <property type="entry name" value="SCP-x_thiolase"/>
    <property type="match status" value="1"/>
</dbReference>
<dbReference type="SUPFAM" id="SSF53901">
    <property type="entry name" value="Thiolase-like"/>
    <property type="match status" value="2"/>
</dbReference>
<dbReference type="InParanoid" id="G7E0A9"/>
<dbReference type="Proteomes" id="UP000009131">
    <property type="component" value="Unassembled WGS sequence"/>
</dbReference>
<reference evidence="10 11" key="1">
    <citation type="journal article" date="2011" name="J. Gen. Appl. Microbiol.">
        <title>Draft genome sequencing of the enigmatic basidiomycete Mixia osmundae.</title>
        <authorList>
            <person name="Nishida H."/>
            <person name="Nagatsuka Y."/>
            <person name="Sugiyama J."/>
        </authorList>
    </citation>
    <scope>NUCLEOTIDE SEQUENCE [LARGE SCALE GENOMIC DNA]</scope>
    <source>
        <strain evidence="11">CBS 9802 / IAM 14324 / JCM 22182 / KY 12970</strain>
    </source>
</reference>
<keyword evidence="2" id="KW-0813">Transport</keyword>
<dbReference type="GO" id="GO:0008289">
    <property type="term" value="F:lipid binding"/>
    <property type="evidence" value="ECO:0007669"/>
    <property type="project" value="UniProtKB-KW"/>
</dbReference>
<feature type="region of interest" description="Disordered" evidence="7">
    <location>
        <begin position="410"/>
        <end position="449"/>
    </location>
</feature>
<evidence type="ECO:0000256" key="4">
    <source>
        <dbReference type="ARBA" id="ARBA00023055"/>
    </source>
</evidence>
<dbReference type="AlphaFoldDB" id="G7E0A9"/>
<feature type="domain" description="Thiolase C-terminal" evidence="9">
    <location>
        <begin position="266"/>
        <end position="372"/>
    </location>
</feature>
<dbReference type="Gene3D" id="3.40.47.10">
    <property type="match status" value="1"/>
</dbReference>
<dbReference type="InterPro" id="IPR055140">
    <property type="entry name" value="Thiolase_C_2"/>
</dbReference>
<organism evidence="10 11">
    <name type="scientific">Mixia osmundae (strain CBS 9802 / IAM 14324 / JCM 22182 / KY 12970)</name>
    <dbReference type="NCBI Taxonomy" id="764103"/>
    <lineage>
        <taxon>Eukaryota</taxon>
        <taxon>Fungi</taxon>
        <taxon>Dikarya</taxon>
        <taxon>Basidiomycota</taxon>
        <taxon>Pucciniomycotina</taxon>
        <taxon>Mixiomycetes</taxon>
        <taxon>Mixiales</taxon>
        <taxon>Mixiaceae</taxon>
        <taxon>Mixia</taxon>
    </lineage>
</organism>
<dbReference type="OMA" id="PSLYAMM"/>
<evidence type="ECO:0000256" key="7">
    <source>
        <dbReference type="SAM" id="MobiDB-lite"/>
    </source>
</evidence>
<evidence type="ECO:0000256" key="5">
    <source>
        <dbReference type="ARBA" id="ARBA00023121"/>
    </source>
</evidence>
<dbReference type="eggNOG" id="KOG1406">
    <property type="taxonomic scope" value="Eukaryota"/>
</dbReference>
<dbReference type="HOGENOM" id="CLU_035425_0_1_1"/>